<proteinExistence type="predicted"/>
<accession>A0A941GR02</accession>
<sequence>MTREPVKKSYNGIASQEKQLKDFVKSLGTILEEIPAVEINTMVVGEITGENFIPWEAYRDIYAISRQYLAEQEIHESLRDRYLALRKNLELEYALLLSDPSSDFYEQSAVREVNPILNHPNPNFDAIETRLPSPMKSGISSEIIEVQMLLHDSRFLRSLRKLRELKTSLDYRNKLLLKNPEQKPGINDIIFAQTIIQIDGNIINRYAQEIFDHPQQEILLKIHKHSVEIGQKQWRGLLGFILEIFQRLI</sequence>
<name>A0A941GR02_9CHRO</name>
<dbReference type="AlphaFoldDB" id="A0A941GR02"/>
<dbReference type="EMBL" id="JADQBC010000085">
    <property type="protein sequence ID" value="MBR8828744.1"/>
    <property type="molecule type" value="Genomic_DNA"/>
</dbReference>
<evidence type="ECO:0000313" key="1">
    <source>
        <dbReference type="EMBL" id="MBR8828744.1"/>
    </source>
</evidence>
<organism evidence="1 2">
    <name type="scientific">Gomphosphaeria aponina SAG 52.96 = DSM 107014</name>
    <dbReference type="NCBI Taxonomy" id="1521640"/>
    <lineage>
        <taxon>Bacteria</taxon>
        <taxon>Bacillati</taxon>
        <taxon>Cyanobacteriota</taxon>
        <taxon>Cyanophyceae</taxon>
        <taxon>Oscillatoriophycideae</taxon>
        <taxon>Chroococcales</taxon>
        <taxon>Gomphosphaeriaceae</taxon>
        <taxon>Gomphosphaeria</taxon>
    </lineage>
</organism>
<gene>
    <name evidence="1" type="ORF">DSM107014_12730</name>
</gene>
<comment type="caution">
    <text evidence="1">The sequence shown here is derived from an EMBL/GenBank/DDBJ whole genome shotgun (WGS) entry which is preliminary data.</text>
</comment>
<dbReference type="Proteomes" id="UP000767446">
    <property type="component" value="Unassembled WGS sequence"/>
</dbReference>
<protein>
    <submittedName>
        <fullName evidence="1">Uncharacterized protein</fullName>
    </submittedName>
</protein>
<reference evidence="1" key="1">
    <citation type="submission" date="2021-02" db="EMBL/GenBank/DDBJ databases">
        <title>Metagenome analyses of Stigonema ocellatum DSM 106950, Chlorogloea purpurea SAG 13.99 and Gomphosphaeria aponina DSM 107014.</title>
        <authorList>
            <person name="Marter P."/>
            <person name="Huang S."/>
        </authorList>
    </citation>
    <scope>NUCLEOTIDE SEQUENCE</scope>
    <source>
        <strain evidence="1">JP213</strain>
    </source>
</reference>
<evidence type="ECO:0000313" key="2">
    <source>
        <dbReference type="Proteomes" id="UP000767446"/>
    </source>
</evidence>